<proteinExistence type="predicted"/>
<evidence type="ECO:0000313" key="1">
    <source>
        <dbReference type="EMBL" id="PIK45700.1"/>
    </source>
</evidence>
<dbReference type="Proteomes" id="UP000230750">
    <property type="component" value="Unassembled WGS sequence"/>
</dbReference>
<gene>
    <name evidence="1" type="ORF">BSL78_17430</name>
</gene>
<name>A0A2G8KCI4_STIJA</name>
<keyword evidence="2" id="KW-1185">Reference proteome</keyword>
<accession>A0A2G8KCI4</accession>
<protein>
    <submittedName>
        <fullName evidence="1">Uncharacterized protein</fullName>
    </submittedName>
</protein>
<sequence length="127" mass="13901">MRGGIWCLKNSAKSTKSTEYAISGHSPSQSPTDKEKIAVDALTGQLFGKSHELINGETVASGSESNTAIAAKRMKIPQCKDGRLFVGVKFKELVLVELLACMKEQVNIVTLRPALRIRHQCSIRAFQ</sequence>
<evidence type="ECO:0000313" key="2">
    <source>
        <dbReference type="Proteomes" id="UP000230750"/>
    </source>
</evidence>
<dbReference type="EMBL" id="MRZV01000692">
    <property type="protein sequence ID" value="PIK45700.1"/>
    <property type="molecule type" value="Genomic_DNA"/>
</dbReference>
<dbReference type="AlphaFoldDB" id="A0A2G8KCI4"/>
<comment type="caution">
    <text evidence="1">The sequence shown here is derived from an EMBL/GenBank/DDBJ whole genome shotgun (WGS) entry which is preliminary data.</text>
</comment>
<organism evidence="1 2">
    <name type="scientific">Stichopus japonicus</name>
    <name type="common">Sea cucumber</name>
    <dbReference type="NCBI Taxonomy" id="307972"/>
    <lineage>
        <taxon>Eukaryota</taxon>
        <taxon>Metazoa</taxon>
        <taxon>Echinodermata</taxon>
        <taxon>Eleutherozoa</taxon>
        <taxon>Echinozoa</taxon>
        <taxon>Holothuroidea</taxon>
        <taxon>Aspidochirotacea</taxon>
        <taxon>Aspidochirotida</taxon>
        <taxon>Stichopodidae</taxon>
        <taxon>Apostichopus</taxon>
    </lineage>
</organism>
<reference evidence="1 2" key="1">
    <citation type="journal article" date="2017" name="PLoS Biol.">
        <title>The sea cucumber genome provides insights into morphological evolution and visceral regeneration.</title>
        <authorList>
            <person name="Zhang X."/>
            <person name="Sun L."/>
            <person name="Yuan J."/>
            <person name="Sun Y."/>
            <person name="Gao Y."/>
            <person name="Zhang L."/>
            <person name="Li S."/>
            <person name="Dai H."/>
            <person name="Hamel J.F."/>
            <person name="Liu C."/>
            <person name="Yu Y."/>
            <person name="Liu S."/>
            <person name="Lin W."/>
            <person name="Guo K."/>
            <person name="Jin S."/>
            <person name="Xu P."/>
            <person name="Storey K.B."/>
            <person name="Huan P."/>
            <person name="Zhang T."/>
            <person name="Zhou Y."/>
            <person name="Zhang J."/>
            <person name="Lin C."/>
            <person name="Li X."/>
            <person name="Xing L."/>
            <person name="Huo D."/>
            <person name="Sun M."/>
            <person name="Wang L."/>
            <person name="Mercier A."/>
            <person name="Li F."/>
            <person name="Yang H."/>
            <person name="Xiang J."/>
        </authorList>
    </citation>
    <scope>NUCLEOTIDE SEQUENCE [LARGE SCALE GENOMIC DNA]</scope>
    <source>
        <strain evidence="1">Shaxun</strain>
        <tissue evidence="1">Muscle</tissue>
    </source>
</reference>